<dbReference type="PANTHER" id="PTHR30487:SF0">
    <property type="entry name" value="PREPILIN LEADER PEPTIDASE_N-METHYLTRANSFERASE-RELATED"/>
    <property type="match status" value="1"/>
</dbReference>
<dbReference type="RefSeq" id="WP_302724523.1">
    <property type="nucleotide sequence ID" value="NZ_JAULRU010000797.1"/>
</dbReference>
<dbReference type="Gene3D" id="1.20.120.1220">
    <property type="match status" value="1"/>
</dbReference>
<feature type="transmembrane region" description="Helical" evidence="10">
    <location>
        <begin position="160"/>
        <end position="177"/>
    </location>
</feature>
<evidence type="ECO:0000256" key="3">
    <source>
        <dbReference type="ARBA" id="ARBA00022475"/>
    </source>
</evidence>
<gene>
    <name evidence="13" type="ORF">SCD92_01065</name>
</gene>
<evidence type="ECO:0000256" key="7">
    <source>
        <dbReference type="ARBA" id="ARBA00023136"/>
    </source>
</evidence>
<feature type="transmembrane region" description="Helical" evidence="10">
    <location>
        <begin position="183"/>
        <end position="205"/>
    </location>
</feature>
<evidence type="ECO:0000256" key="2">
    <source>
        <dbReference type="ARBA" id="ARBA00005801"/>
    </source>
</evidence>
<dbReference type="PANTHER" id="PTHR30487">
    <property type="entry name" value="TYPE 4 PREPILIN-LIKE PROTEINS LEADER PEPTIDE-PROCESSING ENZYME"/>
    <property type="match status" value="1"/>
</dbReference>
<dbReference type="InterPro" id="IPR014032">
    <property type="entry name" value="Peptidase_A24A_bac"/>
</dbReference>
<keyword evidence="9" id="KW-0808">Transferase</keyword>
<feature type="transmembrane region" description="Helical" evidence="10">
    <location>
        <begin position="217"/>
        <end position="250"/>
    </location>
</feature>
<keyword evidence="9" id="KW-0489">Methyltransferase</keyword>
<evidence type="ECO:0000256" key="6">
    <source>
        <dbReference type="ARBA" id="ARBA00022989"/>
    </source>
</evidence>
<comment type="catalytic activity">
    <reaction evidence="9">
        <text>Typically cleaves a -Gly-|-Phe- bond to release an N-terminal, basic peptide of 5-8 residues from type IV prepilin, and then N-methylates the new N-terminal amino group, the methyl donor being S-adenosyl-L-methionine.</text>
        <dbReference type="EC" id="3.4.23.43"/>
    </reaction>
</comment>
<evidence type="ECO:0000313" key="14">
    <source>
        <dbReference type="Proteomes" id="UP001273505"/>
    </source>
</evidence>
<comment type="function">
    <text evidence="9">Plays an essential role in type IV pili and type II pseudopili formation by proteolytically removing the leader sequence from substrate proteins and subsequently monomethylating the alpha-amino group of the newly exposed N-terminal phenylalanine.</text>
</comment>
<comment type="subcellular location">
    <subcellularLocation>
        <location evidence="1">Cell inner membrane</location>
        <topology evidence="1">Multi-pass membrane protein</topology>
    </subcellularLocation>
    <subcellularLocation>
        <location evidence="9">Cell membrane</location>
        <topology evidence="9">Multi-pass membrane protein</topology>
    </subcellularLocation>
</comment>
<dbReference type="InterPro" id="IPR050882">
    <property type="entry name" value="Prepilin_peptidase/N-MTase"/>
</dbReference>
<feature type="transmembrane region" description="Helical" evidence="10">
    <location>
        <begin position="129"/>
        <end position="148"/>
    </location>
</feature>
<accession>A0ABU4RW89</accession>
<keyword evidence="9 13" id="KW-0378">Hydrolase</keyword>
<evidence type="ECO:0000259" key="11">
    <source>
        <dbReference type="Pfam" id="PF01478"/>
    </source>
</evidence>
<evidence type="ECO:0000256" key="4">
    <source>
        <dbReference type="ARBA" id="ARBA00022519"/>
    </source>
</evidence>
<dbReference type="Pfam" id="PF01478">
    <property type="entry name" value="Peptidase_A24"/>
    <property type="match status" value="1"/>
</dbReference>
<dbReference type="InterPro" id="IPR000045">
    <property type="entry name" value="Prepilin_IV_endopep_pep"/>
</dbReference>
<keyword evidence="7 10" id="KW-0472">Membrane</keyword>
<reference evidence="13 14" key="1">
    <citation type="submission" date="2023-11" db="EMBL/GenBank/DDBJ databases">
        <title>Gilvimarinus fulvus sp. nov., isolated from the surface of Kelp.</title>
        <authorList>
            <person name="Sun Y.Y."/>
            <person name="Gong Y."/>
            <person name="Du Z.J."/>
        </authorList>
    </citation>
    <scope>NUCLEOTIDE SEQUENCE [LARGE SCALE GENOMIC DNA]</scope>
    <source>
        <strain evidence="13 14">SDUM040013</strain>
    </source>
</reference>
<keyword evidence="9" id="KW-0645">Protease</keyword>
<protein>
    <recommendedName>
        <fullName evidence="9">Prepilin leader peptidase/N-methyltransferase</fullName>
        <ecNumber evidence="9">2.1.1.-</ecNumber>
        <ecNumber evidence="9">3.4.23.43</ecNumber>
    </recommendedName>
</protein>
<organism evidence="13 14">
    <name type="scientific">Gilvimarinus gilvus</name>
    <dbReference type="NCBI Taxonomy" id="3058038"/>
    <lineage>
        <taxon>Bacteria</taxon>
        <taxon>Pseudomonadati</taxon>
        <taxon>Pseudomonadota</taxon>
        <taxon>Gammaproteobacteria</taxon>
        <taxon>Cellvibrionales</taxon>
        <taxon>Cellvibrionaceae</taxon>
        <taxon>Gilvimarinus</taxon>
    </lineage>
</organism>
<evidence type="ECO:0000256" key="1">
    <source>
        <dbReference type="ARBA" id="ARBA00004429"/>
    </source>
</evidence>
<dbReference type="EC" id="3.4.23.43" evidence="9"/>
<feature type="domain" description="Prepilin type IV endopeptidase peptidase" evidence="11">
    <location>
        <begin position="137"/>
        <end position="246"/>
    </location>
</feature>
<evidence type="ECO:0000256" key="5">
    <source>
        <dbReference type="ARBA" id="ARBA00022692"/>
    </source>
</evidence>
<name>A0ABU4RW89_9GAMM</name>
<keyword evidence="6 10" id="KW-1133">Transmembrane helix</keyword>
<feature type="transmembrane region" description="Helical" evidence="10">
    <location>
        <begin position="262"/>
        <end position="285"/>
    </location>
</feature>
<evidence type="ECO:0000256" key="8">
    <source>
        <dbReference type="RuleBase" id="RU003793"/>
    </source>
</evidence>
<comment type="similarity">
    <text evidence="2 8">Belongs to the peptidase A24 family.</text>
</comment>
<dbReference type="GO" id="GO:0016787">
    <property type="term" value="F:hydrolase activity"/>
    <property type="evidence" value="ECO:0007669"/>
    <property type="project" value="UniProtKB-KW"/>
</dbReference>
<dbReference type="PRINTS" id="PR00864">
    <property type="entry name" value="PREPILNPTASE"/>
</dbReference>
<evidence type="ECO:0000313" key="13">
    <source>
        <dbReference type="EMBL" id="MDX6847928.1"/>
    </source>
</evidence>
<dbReference type="InterPro" id="IPR010627">
    <property type="entry name" value="Prepilin_pept_A24_N"/>
</dbReference>
<proteinExistence type="inferred from homology"/>
<evidence type="ECO:0000259" key="12">
    <source>
        <dbReference type="Pfam" id="PF06750"/>
    </source>
</evidence>
<keyword evidence="4" id="KW-0997">Cell inner membrane</keyword>
<dbReference type="EMBL" id="JAXAFO010000001">
    <property type="protein sequence ID" value="MDX6847928.1"/>
    <property type="molecule type" value="Genomic_DNA"/>
</dbReference>
<keyword evidence="14" id="KW-1185">Reference proteome</keyword>
<keyword evidence="9" id="KW-0511">Multifunctional enzyme</keyword>
<sequence length="291" mass="32237">MQSENLLMSGELVWFAYAIVIVFSLVLGSFFNVVILRLPKQLQQQWTQDCCELLEQPAPTQEPFGLAFPNSHCPKCEAPIKPWHNIPVVSYLMLKGKCASCKASISLRYPVIEIATALLSVVVVNQLGFNWLSAAVLVFTWALINLTVIDFDTQLLPDSITLPLLWLGLIVNYYGLITDLPSAFWGAIFGYLSLWSVFWLFKLLTGKEGMGYGDFKLLAALGAWMGWQMLPLVIILSSLVGAAIGITLIVTKGRDKNIPIPFGPYLAIAGWIAMLWGSIITESYLQLAYVG</sequence>
<comment type="caution">
    <text evidence="13">The sequence shown here is derived from an EMBL/GenBank/DDBJ whole genome shotgun (WGS) entry which is preliminary data.</text>
</comment>
<evidence type="ECO:0000256" key="10">
    <source>
        <dbReference type="SAM" id="Phobius"/>
    </source>
</evidence>
<dbReference type="Pfam" id="PF06750">
    <property type="entry name" value="A24_N_bact"/>
    <property type="match status" value="1"/>
</dbReference>
<dbReference type="Proteomes" id="UP001273505">
    <property type="component" value="Unassembled WGS sequence"/>
</dbReference>
<keyword evidence="3" id="KW-1003">Cell membrane</keyword>
<feature type="transmembrane region" description="Helical" evidence="10">
    <location>
        <begin position="12"/>
        <end position="36"/>
    </location>
</feature>
<dbReference type="EC" id="2.1.1.-" evidence="9"/>
<keyword evidence="5 9" id="KW-0812">Transmembrane</keyword>
<evidence type="ECO:0000256" key="9">
    <source>
        <dbReference type="RuleBase" id="RU003794"/>
    </source>
</evidence>
<feature type="domain" description="Prepilin peptidase A24 N-terminal" evidence="12">
    <location>
        <begin position="22"/>
        <end position="125"/>
    </location>
</feature>